<dbReference type="EC" id="2.3.2.27" evidence="3"/>
<dbReference type="InterPro" id="IPR022170">
    <property type="entry name" value="MUL1-like"/>
</dbReference>
<keyword evidence="11 12" id="KW-0472">Membrane</keyword>
<keyword evidence="10 12" id="KW-1133">Transmembrane helix</keyword>
<accession>A0A8J2PSU7</accession>
<evidence type="ECO:0000256" key="12">
    <source>
        <dbReference type="SAM" id="Phobius"/>
    </source>
</evidence>
<dbReference type="OrthoDB" id="66726at2759"/>
<evidence type="ECO:0000313" key="15">
    <source>
        <dbReference type="Proteomes" id="UP000708208"/>
    </source>
</evidence>
<dbReference type="EMBL" id="CAJVCH010570656">
    <property type="protein sequence ID" value="CAG7835530.1"/>
    <property type="molecule type" value="Genomic_DNA"/>
</dbReference>
<evidence type="ECO:0000256" key="10">
    <source>
        <dbReference type="ARBA" id="ARBA00022989"/>
    </source>
</evidence>
<dbReference type="GO" id="GO:0016020">
    <property type="term" value="C:membrane"/>
    <property type="evidence" value="ECO:0007669"/>
    <property type="project" value="UniProtKB-SubCell"/>
</dbReference>
<evidence type="ECO:0000256" key="2">
    <source>
        <dbReference type="ARBA" id="ARBA00004141"/>
    </source>
</evidence>
<evidence type="ECO:0000256" key="9">
    <source>
        <dbReference type="ARBA" id="ARBA00022833"/>
    </source>
</evidence>
<name>A0A8J2PSU7_9HEXA</name>
<comment type="subcellular location">
    <subcellularLocation>
        <location evidence="2">Membrane</location>
        <topology evidence="2">Multi-pass membrane protein</topology>
    </subcellularLocation>
</comment>
<dbReference type="GO" id="GO:0016567">
    <property type="term" value="P:protein ubiquitination"/>
    <property type="evidence" value="ECO:0007669"/>
    <property type="project" value="InterPro"/>
</dbReference>
<evidence type="ECO:0000259" key="13">
    <source>
        <dbReference type="Pfam" id="PF12483"/>
    </source>
</evidence>
<evidence type="ECO:0000256" key="3">
    <source>
        <dbReference type="ARBA" id="ARBA00012483"/>
    </source>
</evidence>
<evidence type="ECO:0000256" key="7">
    <source>
        <dbReference type="ARBA" id="ARBA00022771"/>
    </source>
</evidence>
<evidence type="ECO:0000256" key="11">
    <source>
        <dbReference type="ARBA" id="ARBA00023136"/>
    </source>
</evidence>
<dbReference type="Pfam" id="PF12483">
    <property type="entry name" value="GIDE"/>
    <property type="match status" value="1"/>
</dbReference>
<dbReference type="GO" id="GO:0008270">
    <property type="term" value="F:zinc ion binding"/>
    <property type="evidence" value="ECO:0007669"/>
    <property type="project" value="UniProtKB-KW"/>
</dbReference>
<evidence type="ECO:0000256" key="1">
    <source>
        <dbReference type="ARBA" id="ARBA00000900"/>
    </source>
</evidence>
<evidence type="ECO:0000256" key="6">
    <source>
        <dbReference type="ARBA" id="ARBA00022723"/>
    </source>
</evidence>
<comment type="catalytic activity">
    <reaction evidence="1">
        <text>S-ubiquitinyl-[E2 ubiquitin-conjugating enzyme]-L-cysteine + [acceptor protein]-L-lysine = [E2 ubiquitin-conjugating enzyme]-L-cysteine + N(6)-ubiquitinyl-[acceptor protein]-L-lysine.</text>
        <dbReference type="EC" id="2.3.2.27"/>
    </reaction>
</comment>
<keyword evidence="9" id="KW-0862">Zinc</keyword>
<dbReference type="AlphaFoldDB" id="A0A8J2PSU7"/>
<dbReference type="GO" id="GO:0061630">
    <property type="term" value="F:ubiquitin protein ligase activity"/>
    <property type="evidence" value="ECO:0007669"/>
    <property type="project" value="UniProtKB-EC"/>
</dbReference>
<evidence type="ECO:0000256" key="5">
    <source>
        <dbReference type="ARBA" id="ARBA00022692"/>
    </source>
</evidence>
<keyword evidence="7" id="KW-0863">Zinc-finger</keyword>
<organism evidence="14 15">
    <name type="scientific">Allacma fusca</name>
    <dbReference type="NCBI Taxonomy" id="39272"/>
    <lineage>
        <taxon>Eukaryota</taxon>
        <taxon>Metazoa</taxon>
        <taxon>Ecdysozoa</taxon>
        <taxon>Arthropoda</taxon>
        <taxon>Hexapoda</taxon>
        <taxon>Collembola</taxon>
        <taxon>Symphypleona</taxon>
        <taxon>Sminthuridae</taxon>
        <taxon>Allacma</taxon>
    </lineage>
</organism>
<comment type="caution">
    <text evidence="14">The sequence shown here is derived from an EMBL/GenBank/DDBJ whole genome shotgun (WGS) entry which is preliminary data.</text>
</comment>
<dbReference type="PANTHER" id="PTHR12183:SF32">
    <property type="entry name" value="MITOCHONDRIAL E3 UBIQUITIN PROTEIN LIGASE 1"/>
    <property type="match status" value="1"/>
</dbReference>
<proteinExistence type="predicted"/>
<feature type="transmembrane region" description="Helical" evidence="12">
    <location>
        <begin position="236"/>
        <end position="254"/>
    </location>
</feature>
<dbReference type="PANTHER" id="PTHR12183">
    <property type="entry name" value="MITOCHONDRIAL UBIQUITIN LIGASE ACTIVATOR OF NFKB 1"/>
    <property type="match status" value="1"/>
</dbReference>
<gene>
    <name evidence="14" type="ORF">AFUS01_LOCUS44891</name>
</gene>
<keyword evidence="5 12" id="KW-0812">Transmembrane</keyword>
<feature type="domain" description="E3 Ubiquitin ligase MUL1-like" evidence="13">
    <location>
        <begin position="93"/>
        <end position="251"/>
    </location>
</feature>
<keyword evidence="15" id="KW-1185">Reference proteome</keyword>
<dbReference type="Proteomes" id="UP000708208">
    <property type="component" value="Unassembled WGS sequence"/>
</dbReference>
<keyword evidence="8" id="KW-0833">Ubl conjugation pathway</keyword>
<feature type="transmembrane region" description="Helical" evidence="12">
    <location>
        <begin position="6"/>
        <end position="26"/>
    </location>
</feature>
<keyword evidence="4" id="KW-0808">Transferase</keyword>
<keyword evidence="6" id="KW-0479">Metal-binding</keyword>
<dbReference type="InterPro" id="IPR051652">
    <property type="entry name" value="MDM2_MDM4_MUL1"/>
</dbReference>
<reference evidence="14" key="1">
    <citation type="submission" date="2021-06" db="EMBL/GenBank/DDBJ databases">
        <authorList>
            <person name="Hodson N. C."/>
            <person name="Mongue J. A."/>
            <person name="Jaron S. K."/>
        </authorList>
    </citation>
    <scope>NUCLEOTIDE SEQUENCE</scope>
</reference>
<sequence>MWTTAVYDYLFLGVDTLVVGILYAVYKTRKEIIANIVKAPSATVGPELEKLLEEHGNNVDYIILKGKVEALEKPIQSQTGMQGVLQVVTLSEHSVKRHAFGQWGDDVRTLQKTLNAVPFGLRNLAKSGREIIVEVKNPLDAEGVNLLMPVATNFSPANSNIATAVVDFFTGHASKGFETTEKFLPVDTVVTGIGQVTRDSSGHIALIEPTQGDMFPYYLSTLPSENIVKRLERTNTYIKIGACLLATVGIIIAVRRITAWWQIQKLLFWIVDMLPFAQIAPLD</sequence>
<evidence type="ECO:0000313" key="14">
    <source>
        <dbReference type="EMBL" id="CAG7835530.1"/>
    </source>
</evidence>
<evidence type="ECO:0000256" key="8">
    <source>
        <dbReference type="ARBA" id="ARBA00022786"/>
    </source>
</evidence>
<protein>
    <recommendedName>
        <fullName evidence="3">RING-type E3 ubiquitin transferase</fullName>
        <ecNumber evidence="3">2.3.2.27</ecNumber>
    </recommendedName>
</protein>
<evidence type="ECO:0000256" key="4">
    <source>
        <dbReference type="ARBA" id="ARBA00022679"/>
    </source>
</evidence>